<keyword evidence="2" id="KW-1003">Cell membrane</keyword>
<feature type="transmembrane region" description="Helical" evidence="8">
    <location>
        <begin position="247"/>
        <end position="265"/>
    </location>
</feature>
<comment type="caution">
    <text evidence="9">The sequence shown here is derived from an EMBL/GenBank/DDBJ whole genome shotgun (WGS) entry which is preliminary data.</text>
</comment>
<feature type="transmembrane region" description="Helical" evidence="8">
    <location>
        <begin position="168"/>
        <end position="189"/>
    </location>
</feature>
<comment type="subcellular location">
    <subcellularLocation>
        <location evidence="1">Cell membrane</location>
        <topology evidence="1">Multi-pass membrane protein</topology>
    </subcellularLocation>
</comment>
<dbReference type="Proteomes" id="UP001596139">
    <property type="component" value="Unassembled WGS sequence"/>
</dbReference>
<protein>
    <submittedName>
        <fullName evidence="9">Glycosyltransferase family 39 protein</fullName>
    </submittedName>
</protein>
<keyword evidence="7 8" id="KW-0472">Membrane</keyword>
<keyword evidence="3" id="KW-0328">Glycosyltransferase</keyword>
<reference evidence="10" key="1">
    <citation type="journal article" date="2019" name="Int. J. Syst. Evol. Microbiol.">
        <title>The Global Catalogue of Microorganisms (GCM) 10K type strain sequencing project: providing services to taxonomists for standard genome sequencing and annotation.</title>
        <authorList>
            <consortium name="The Broad Institute Genomics Platform"/>
            <consortium name="The Broad Institute Genome Sequencing Center for Infectious Disease"/>
            <person name="Wu L."/>
            <person name="Ma J."/>
        </authorList>
    </citation>
    <scope>NUCLEOTIDE SEQUENCE [LARGE SCALE GENOMIC DNA]</scope>
    <source>
        <strain evidence="10">CGMCC 1.15180</strain>
    </source>
</reference>
<dbReference type="RefSeq" id="WP_051861327.1">
    <property type="nucleotide sequence ID" value="NZ_JBHSPX010000015.1"/>
</dbReference>
<dbReference type="InterPro" id="IPR050297">
    <property type="entry name" value="LipidA_mod_glycosyltrf_83"/>
</dbReference>
<dbReference type="PANTHER" id="PTHR33908">
    <property type="entry name" value="MANNOSYLTRANSFERASE YKCB-RELATED"/>
    <property type="match status" value="1"/>
</dbReference>
<dbReference type="PANTHER" id="PTHR33908:SF3">
    <property type="entry name" value="UNDECAPRENYL PHOSPHATE-ALPHA-4-AMINO-4-DEOXY-L-ARABINOSE ARABINOSYL TRANSFERASE"/>
    <property type="match status" value="1"/>
</dbReference>
<feature type="transmembrane region" description="Helical" evidence="8">
    <location>
        <begin position="341"/>
        <end position="359"/>
    </location>
</feature>
<feature type="transmembrane region" description="Helical" evidence="8">
    <location>
        <begin position="52"/>
        <end position="70"/>
    </location>
</feature>
<feature type="transmembrane region" description="Helical" evidence="8">
    <location>
        <begin position="124"/>
        <end position="148"/>
    </location>
</feature>
<feature type="transmembrane region" description="Helical" evidence="8">
    <location>
        <begin position="277"/>
        <end position="295"/>
    </location>
</feature>
<evidence type="ECO:0000256" key="2">
    <source>
        <dbReference type="ARBA" id="ARBA00022475"/>
    </source>
</evidence>
<evidence type="ECO:0000313" key="9">
    <source>
        <dbReference type="EMBL" id="MFC6067750.1"/>
    </source>
</evidence>
<keyword evidence="10" id="KW-1185">Reference proteome</keyword>
<evidence type="ECO:0000256" key="5">
    <source>
        <dbReference type="ARBA" id="ARBA00022692"/>
    </source>
</evidence>
<proteinExistence type="predicted"/>
<evidence type="ECO:0000256" key="3">
    <source>
        <dbReference type="ARBA" id="ARBA00022676"/>
    </source>
</evidence>
<keyword evidence="5 8" id="KW-0812">Transmembrane</keyword>
<evidence type="ECO:0000256" key="6">
    <source>
        <dbReference type="ARBA" id="ARBA00022989"/>
    </source>
</evidence>
<evidence type="ECO:0000256" key="1">
    <source>
        <dbReference type="ARBA" id="ARBA00004651"/>
    </source>
</evidence>
<evidence type="ECO:0000256" key="4">
    <source>
        <dbReference type="ARBA" id="ARBA00022679"/>
    </source>
</evidence>
<feature type="transmembrane region" description="Helical" evidence="8">
    <location>
        <begin position="307"/>
        <end position="326"/>
    </location>
</feature>
<evidence type="ECO:0000313" key="10">
    <source>
        <dbReference type="Proteomes" id="UP001596139"/>
    </source>
</evidence>
<keyword evidence="6 8" id="KW-1133">Transmembrane helix</keyword>
<organism evidence="9 10">
    <name type="scientific">Streptomyces ochraceiscleroticus</name>
    <dbReference type="NCBI Taxonomy" id="47761"/>
    <lineage>
        <taxon>Bacteria</taxon>
        <taxon>Bacillati</taxon>
        <taxon>Actinomycetota</taxon>
        <taxon>Actinomycetes</taxon>
        <taxon>Kitasatosporales</taxon>
        <taxon>Streptomycetaceae</taxon>
        <taxon>Streptomyces</taxon>
    </lineage>
</organism>
<accession>A0ABW1MV83</accession>
<name>A0ABW1MV83_9ACTN</name>
<evidence type="ECO:0000256" key="7">
    <source>
        <dbReference type="ARBA" id="ARBA00023136"/>
    </source>
</evidence>
<gene>
    <name evidence="9" type="ORF">ACFP4F_35100</name>
</gene>
<evidence type="ECO:0000256" key="8">
    <source>
        <dbReference type="SAM" id="Phobius"/>
    </source>
</evidence>
<dbReference type="EMBL" id="JBHSPX010000015">
    <property type="protein sequence ID" value="MFC6067750.1"/>
    <property type="molecule type" value="Genomic_DNA"/>
</dbReference>
<keyword evidence="4" id="KW-0808">Transferase</keyword>
<sequence>MPAPCALSLALGLWGVRRQGSMWRDEVVTYDMAHRSLPELWDTLQNVDAVHGFYYLFMHALFDVVGGGVLTLRLPSVLAMTAAAAGVALLGARVAGERAGVAAGLVFPLLPLVQQYAQEGRSYALVCALVTWSTYFLVRALAASPAAVDAPRLGLFGVPGAARRWWTAYVLVTFVACLLHEFAVLVLVAHGTTVVLSGVRGAVRGAVRRTWLVAAGVVIAGLAPMALFSAGQSAQLGWVLWPDPVQLVTFGVLAVVGVVCARVPVRTRGPAHGPVRLRPLALPLLIAPPATLLLLSQLKPMYVDRYVLYYVVGFALLMGAALDRVFRPLGGDGGRARRRRAVGALVAVLAALLPAAVYLRTPESRKDDATAVVRAVRAVAEPGDGLLFMPARRRVWTLSEPERFRDLTDLALSRAPDSSGTLYGTEVPADGIRARMLATERIVVLSDPRGEPEDENSREVTKRTTLRDAFTPCRTQDVTGARVTVYAHRGHCDD</sequence>
<feature type="transmembrane region" description="Helical" evidence="8">
    <location>
        <begin position="210"/>
        <end position="227"/>
    </location>
</feature>